<evidence type="ECO:0000313" key="2">
    <source>
        <dbReference type="Proteomes" id="UP000235786"/>
    </source>
</evidence>
<organism evidence="1 2">
    <name type="scientific">Hyaloscypha variabilis (strain UAMH 11265 / GT02V1 / F)</name>
    <name type="common">Meliniomyces variabilis</name>
    <dbReference type="NCBI Taxonomy" id="1149755"/>
    <lineage>
        <taxon>Eukaryota</taxon>
        <taxon>Fungi</taxon>
        <taxon>Dikarya</taxon>
        <taxon>Ascomycota</taxon>
        <taxon>Pezizomycotina</taxon>
        <taxon>Leotiomycetes</taxon>
        <taxon>Helotiales</taxon>
        <taxon>Hyaloscyphaceae</taxon>
        <taxon>Hyaloscypha</taxon>
        <taxon>Hyaloscypha variabilis</taxon>
    </lineage>
</organism>
<dbReference type="Proteomes" id="UP000235786">
    <property type="component" value="Unassembled WGS sequence"/>
</dbReference>
<keyword evidence="2" id="KW-1185">Reference proteome</keyword>
<dbReference type="EMBL" id="KZ613943">
    <property type="protein sequence ID" value="PMD42230.1"/>
    <property type="molecule type" value="Genomic_DNA"/>
</dbReference>
<accession>A0A2J6RUN1</accession>
<proteinExistence type="predicted"/>
<dbReference type="AlphaFoldDB" id="A0A2J6RUN1"/>
<gene>
    <name evidence="1" type="ORF">L207DRAFT_632045</name>
</gene>
<sequence>MSTELRNLGSPGFRLDSLEAVVKLYEDINKFDVAIFQAAAQKFFQRVGEFKKGDVYLTSETLSEAICGTLVARHLDKNGYSFSEIIQEYEEAKCSIISPPQDQARKLTNTWGSTWFGLVPEYALCKTTKGYLGLVPEAIDSTDEIFMPKDRISHLCSGRFLLSQHYIVSSVAATCTV</sequence>
<reference evidence="1 2" key="1">
    <citation type="submission" date="2016-04" db="EMBL/GenBank/DDBJ databases">
        <title>A degradative enzymes factory behind the ericoid mycorrhizal symbiosis.</title>
        <authorList>
            <consortium name="DOE Joint Genome Institute"/>
            <person name="Martino E."/>
            <person name="Morin E."/>
            <person name="Grelet G."/>
            <person name="Kuo A."/>
            <person name="Kohler A."/>
            <person name="Daghino S."/>
            <person name="Barry K."/>
            <person name="Choi C."/>
            <person name="Cichocki N."/>
            <person name="Clum A."/>
            <person name="Copeland A."/>
            <person name="Hainaut M."/>
            <person name="Haridas S."/>
            <person name="Labutti K."/>
            <person name="Lindquist E."/>
            <person name="Lipzen A."/>
            <person name="Khouja H.-R."/>
            <person name="Murat C."/>
            <person name="Ohm R."/>
            <person name="Olson A."/>
            <person name="Spatafora J."/>
            <person name="Veneault-Fourrey C."/>
            <person name="Henrissat B."/>
            <person name="Grigoriev I."/>
            <person name="Martin F."/>
            <person name="Perotto S."/>
        </authorList>
    </citation>
    <scope>NUCLEOTIDE SEQUENCE [LARGE SCALE GENOMIC DNA]</scope>
    <source>
        <strain evidence="1 2">F</strain>
    </source>
</reference>
<protein>
    <submittedName>
        <fullName evidence="1">Uncharacterized protein</fullName>
    </submittedName>
</protein>
<evidence type="ECO:0000313" key="1">
    <source>
        <dbReference type="EMBL" id="PMD42230.1"/>
    </source>
</evidence>
<name>A0A2J6RUN1_HYAVF</name>